<gene>
    <name evidence="1" type="ORF">LCGC14_2535830</name>
</gene>
<name>A0A0F9BF36_9ZZZZ</name>
<dbReference type="AlphaFoldDB" id="A0A0F9BF36"/>
<protein>
    <submittedName>
        <fullName evidence="1">Uncharacterized protein</fullName>
    </submittedName>
</protein>
<organism evidence="1">
    <name type="scientific">marine sediment metagenome</name>
    <dbReference type="NCBI Taxonomy" id="412755"/>
    <lineage>
        <taxon>unclassified sequences</taxon>
        <taxon>metagenomes</taxon>
        <taxon>ecological metagenomes</taxon>
    </lineage>
</organism>
<evidence type="ECO:0000313" key="1">
    <source>
        <dbReference type="EMBL" id="KKL12427.1"/>
    </source>
</evidence>
<proteinExistence type="predicted"/>
<sequence length="71" mass="8504">MKLNQYDYDVLEEKARKWDETLAHGLFETGHVTLKDYTNALKLWELIEKYRNHPDSNISSFCKELLQESKK</sequence>
<comment type="caution">
    <text evidence="1">The sequence shown here is derived from an EMBL/GenBank/DDBJ whole genome shotgun (WGS) entry which is preliminary data.</text>
</comment>
<dbReference type="EMBL" id="LAZR01041261">
    <property type="protein sequence ID" value="KKL12427.1"/>
    <property type="molecule type" value="Genomic_DNA"/>
</dbReference>
<reference evidence="1" key="1">
    <citation type="journal article" date="2015" name="Nature">
        <title>Complex archaea that bridge the gap between prokaryotes and eukaryotes.</title>
        <authorList>
            <person name="Spang A."/>
            <person name="Saw J.H."/>
            <person name="Jorgensen S.L."/>
            <person name="Zaremba-Niedzwiedzka K."/>
            <person name="Martijn J."/>
            <person name="Lind A.E."/>
            <person name="van Eijk R."/>
            <person name="Schleper C."/>
            <person name="Guy L."/>
            <person name="Ettema T.J."/>
        </authorList>
    </citation>
    <scope>NUCLEOTIDE SEQUENCE</scope>
</reference>
<accession>A0A0F9BF36</accession>